<dbReference type="InterPro" id="IPR023035">
    <property type="entry name" value="Ribosomal_uS9_bac/plastid"/>
</dbReference>
<dbReference type="InterPro" id="IPR020574">
    <property type="entry name" value="Ribosomal_uS9_CS"/>
</dbReference>
<comment type="similarity">
    <text evidence="1">Belongs to the universal ribosomal protein uS9 family.</text>
</comment>
<dbReference type="InterPro" id="IPR014721">
    <property type="entry name" value="Ribsml_uS5_D2-typ_fold_subgr"/>
</dbReference>
<sequence length="131" mass="14887">MEVEEKFYATGKRKESIAKVWLERGEGNISVNKRDLKEYFRRDSLESNVRLPLVLTDTLKSYNVKVTVLGGGLAGQSGAMRLGIARALIVTDPELRTPLKRAGFLTRDAREVERKKYGQPGARKKFQFSKR</sequence>
<dbReference type="FunFam" id="3.30.230.10:FF:000001">
    <property type="entry name" value="30S ribosomal protein S9"/>
    <property type="match status" value="1"/>
</dbReference>
<dbReference type="EMBL" id="UOGG01000173">
    <property type="protein sequence ID" value="VAX31777.1"/>
    <property type="molecule type" value="Genomic_DNA"/>
</dbReference>
<dbReference type="GO" id="GO:0022627">
    <property type="term" value="C:cytosolic small ribosomal subunit"/>
    <property type="evidence" value="ECO:0007669"/>
    <property type="project" value="TreeGrafter"/>
</dbReference>
<dbReference type="NCBIfam" id="NF001099">
    <property type="entry name" value="PRK00132.1"/>
    <property type="match status" value="1"/>
</dbReference>
<proteinExistence type="inferred from homology"/>
<dbReference type="AlphaFoldDB" id="A0A3B1DT20"/>
<dbReference type="GO" id="GO:0003735">
    <property type="term" value="F:structural constituent of ribosome"/>
    <property type="evidence" value="ECO:0007669"/>
    <property type="project" value="InterPro"/>
</dbReference>
<dbReference type="PROSITE" id="PS00360">
    <property type="entry name" value="RIBOSOMAL_S9"/>
    <property type="match status" value="1"/>
</dbReference>
<dbReference type="PANTHER" id="PTHR21569:SF1">
    <property type="entry name" value="SMALL RIBOSOMAL SUBUNIT PROTEIN US9M"/>
    <property type="match status" value="1"/>
</dbReference>
<accession>A0A3B1DT20</accession>
<dbReference type="HAMAP" id="MF_00532_B">
    <property type="entry name" value="Ribosomal_uS9_B"/>
    <property type="match status" value="1"/>
</dbReference>
<dbReference type="InterPro" id="IPR000754">
    <property type="entry name" value="Ribosomal_uS9"/>
</dbReference>
<dbReference type="Gene3D" id="3.30.230.10">
    <property type="match status" value="1"/>
</dbReference>
<keyword evidence="2 4" id="KW-0689">Ribosomal protein</keyword>
<protein>
    <submittedName>
        <fullName evidence="4">SSU ribosomal protein S9p (S16e)</fullName>
    </submittedName>
</protein>
<organism evidence="4">
    <name type="scientific">hydrothermal vent metagenome</name>
    <dbReference type="NCBI Taxonomy" id="652676"/>
    <lineage>
        <taxon>unclassified sequences</taxon>
        <taxon>metagenomes</taxon>
        <taxon>ecological metagenomes</taxon>
    </lineage>
</organism>
<dbReference type="GO" id="GO:0006412">
    <property type="term" value="P:translation"/>
    <property type="evidence" value="ECO:0007669"/>
    <property type="project" value="InterPro"/>
</dbReference>
<gene>
    <name evidence="4" type="ORF">MNBD_NITROSPINAE05-1144</name>
</gene>
<dbReference type="PANTHER" id="PTHR21569">
    <property type="entry name" value="RIBOSOMAL PROTEIN S9"/>
    <property type="match status" value="1"/>
</dbReference>
<evidence type="ECO:0000313" key="4">
    <source>
        <dbReference type="EMBL" id="VAX31777.1"/>
    </source>
</evidence>
<reference evidence="4" key="1">
    <citation type="submission" date="2018-06" db="EMBL/GenBank/DDBJ databases">
        <authorList>
            <person name="Zhirakovskaya E."/>
        </authorList>
    </citation>
    <scope>NUCLEOTIDE SEQUENCE</scope>
</reference>
<dbReference type="Pfam" id="PF00380">
    <property type="entry name" value="Ribosomal_S9"/>
    <property type="match status" value="1"/>
</dbReference>
<evidence type="ECO:0000256" key="1">
    <source>
        <dbReference type="ARBA" id="ARBA00005251"/>
    </source>
</evidence>
<evidence type="ECO:0000256" key="2">
    <source>
        <dbReference type="ARBA" id="ARBA00022980"/>
    </source>
</evidence>
<name>A0A3B1DT20_9ZZZZ</name>
<dbReference type="SUPFAM" id="SSF54211">
    <property type="entry name" value="Ribosomal protein S5 domain 2-like"/>
    <property type="match status" value="1"/>
</dbReference>
<keyword evidence="3" id="KW-0687">Ribonucleoprotein</keyword>
<evidence type="ECO:0000256" key="3">
    <source>
        <dbReference type="ARBA" id="ARBA00023274"/>
    </source>
</evidence>
<dbReference type="InterPro" id="IPR020568">
    <property type="entry name" value="Ribosomal_Su5_D2-typ_SF"/>
</dbReference>
<dbReference type="GO" id="GO:0003723">
    <property type="term" value="F:RNA binding"/>
    <property type="evidence" value="ECO:0007669"/>
    <property type="project" value="TreeGrafter"/>
</dbReference>